<evidence type="ECO:0000256" key="5">
    <source>
        <dbReference type="ARBA" id="ARBA00022490"/>
    </source>
</evidence>
<dbReference type="PANTHER" id="PTHR14094">
    <property type="entry name" value="SIGNAL RECOGNITION PARTICLE 72"/>
    <property type="match status" value="1"/>
</dbReference>
<feature type="domain" description="Signal recognition particle SRP72 subunit RNA-binding" evidence="10">
    <location>
        <begin position="423"/>
        <end position="471"/>
    </location>
</feature>
<evidence type="ECO:0000256" key="8">
    <source>
        <dbReference type="ARBA" id="ARBA00023274"/>
    </source>
</evidence>
<feature type="compositionally biased region" description="Basic and acidic residues" evidence="9">
    <location>
        <begin position="456"/>
        <end position="468"/>
    </location>
</feature>
<feature type="compositionally biased region" description="Basic residues" evidence="9">
    <location>
        <begin position="430"/>
        <end position="442"/>
    </location>
</feature>
<evidence type="ECO:0000313" key="12">
    <source>
        <dbReference type="Proteomes" id="UP001054252"/>
    </source>
</evidence>
<dbReference type="SUPFAM" id="SSF48452">
    <property type="entry name" value="TPR-like"/>
    <property type="match status" value="1"/>
</dbReference>
<dbReference type="GO" id="GO:0005786">
    <property type="term" value="C:signal recognition particle, endoplasmic reticulum targeting"/>
    <property type="evidence" value="ECO:0007669"/>
    <property type="project" value="UniProtKB-KW"/>
</dbReference>
<dbReference type="AlphaFoldDB" id="A0AAV5JQC9"/>
<comment type="subcellular location">
    <subcellularLocation>
        <location evidence="2">Cytoplasm</location>
    </subcellularLocation>
    <subcellularLocation>
        <location evidence="1">Endoplasmic reticulum</location>
    </subcellularLocation>
</comment>
<accession>A0AAV5JQC9</accession>
<evidence type="ECO:0000256" key="6">
    <source>
        <dbReference type="ARBA" id="ARBA00022824"/>
    </source>
</evidence>
<sequence length="542" mass="59083">MDACVDVYRKLQQSRIESIEINLVASLISAGRASEVKGTLESLRVKPTSSFELAYNVACSLIEVNKYTDAEQLLLAARRIGQETLTDDNLAEEEIGIELAPIAVQLAYVQQLLGQTQESVGSYTEIINRNLADESSLAVAVNNLIVVKGPKDVSDSLRKLDRLKEKDTQNFQLSHALDVKLSPKQRETIYANRVLLLLHANKMDQARELVATLPELFPDSVVPVLLQAAVLVRENKAGKAEELLGQFAEKFPEKSKIALLSRAQVATAAGHLQIAAESLSKIPDIQHMPATVATLVALKERTGDINGASAVLDSAIKWWSNAMTEDNKLSVIMQEAASFKLRHGKEEDAACLYEDLVKSQGGIEALVGLVRTVAHVSVDKAEAYEKQLKPLPGLKEVDVDSLEKTAGPKQVDGTPHVGLMEAQEEGKIKEKPKKKRKRKPRYPKGFDPANPGPPPDPERWLPKRERSSYRPKRKDKRAAQVRGSQGAVVREKSEVGATAANSSASNSKSSQAPSSKGASQTAESSKPPSKSSSKSSRKKSRN</sequence>
<organism evidence="11 12">
    <name type="scientific">Rubroshorea leprosula</name>
    <dbReference type="NCBI Taxonomy" id="152421"/>
    <lineage>
        <taxon>Eukaryota</taxon>
        <taxon>Viridiplantae</taxon>
        <taxon>Streptophyta</taxon>
        <taxon>Embryophyta</taxon>
        <taxon>Tracheophyta</taxon>
        <taxon>Spermatophyta</taxon>
        <taxon>Magnoliopsida</taxon>
        <taxon>eudicotyledons</taxon>
        <taxon>Gunneridae</taxon>
        <taxon>Pentapetalae</taxon>
        <taxon>rosids</taxon>
        <taxon>malvids</taxon>
        <taxon>Malvales</taxon>
        <taxon>Dipterocarpaceae</taxon>
        <taxon>Rubroshorea</taxon>
    </lineage>
</organism>
<reference evidence="11 12" key="1">
    <citation type="journal article" date="2021" name="Commun. Biol.">
        <title>The genome of Shorea leprosula (Dipterocarpaceae) highlights the ecological relevance of drought in aseasonal tropical rainforests.</title>
        <authorList>
            <person name="Ng K.K.S."/>
            <person name="Kobayashi M.J."/>
            <person name="Fawcett J.A."/>
            <person name="Hatakeyama M."/>
            <person name="Paape T."/>
            <person name="Ng C.H."/>
            <person name="Ang C.C."/>
            <person name="Tnah L.H."/>
            <person name="Lee C.T."/>
            <person name="Nishiyama T."/>
            <person name="Sese J."/>
            <person name="O'Brien M.J."/>
            <person name="Copetti D."/>
            <person name="Mohd Noor M.I."/>
            <person name="Ong R.C."/>
            <person name="Putra M."/>
            <person name="Sireger I.Z."/>
            <person name="Indrioko S."/>
            <person name="Kosugi Y."/>
            <person name="Izuno A."/>
            <person name="Isagi Y."/>
            <person name="Lee S.L."/>
            <person name="Shimizu K.K."/>
        </authorList>
    </citation>
    <scope>NUCLEOTIDE SEQUENCE [LARGE SCALE GENOMIC DNA]</scope>
    <source>
        <strain evidence="11">214</strain>
    </source>
</reference>
<dbReference type="InterPro" id="IPR011990">
    <property type="entry name" value="TPR-like_helical_dom_sf"/>
</dbReference>
<evidence type="ECO:0000256" key="3">
    <source>
        <dbReference type="ARBA" id="ARBA00007676"/>
    </source>
</evidence>
<feature type="compositionally biased region" description="Low complexity" evidence="9">
    <location>
        <begin position="496"/>
        <end position="534"/>
    </location>
</feature>
<dbReference type="EMBL" id="BPVZ01000041">
    <property type="protein sequence ID" value="GKV14683.1"/>
    <property type="molecule type" value="Genomic_DNA"/>
</dbReference>
<evidence type="ECO:0000256" key="4">
    <source>
        <dbReference type="ARBA" id="ARBA00018350"/>
    </source>
</evidence>
<keyword evidence="8" id="KW-0687">Ribonucleoprotein</keyword>
<dbReference type="Gene3D" id="1.25.40.10">
    <property type="entry name" value="Tetratricopeptide repeat domain"/>
    <property type="match status" value="1"/>
</dbReference>
<dbReference type="GO" id="GO:0043022">
    <property type="term" value="F:ribosome binding"/>
    <property type="evidence" value="ECO:0007669"/>
    <property type="project" value="TreeGrafter"/>
</dbReference>
<evidence type="ECO:0000313" key="11">
    <source>
        <dbReference type="EMBL" id="GKV14683.1"/>
    </source>
</evidence>
<dbReference type="Pfam" id="PF08492">
    <property type="entry name" value="SRP72"/>
    <property type="match status" value="1"/>
</dbReference>
<protein>
    <recommendedName>
        <fullName evidence="4">Signal recognition particle subunit SRP72</fullName>
    </recommendedName>
</protein>
<evidence type="ECO:0000256" key="2">
    <source>
        <dbReference type="ARBA" id="ARBA00004496"/>
    </source>
</evidence>
<evidence type="ECO:0000256" key="7">
    <source>
        <dbReference type="ARBA" id="ARBA00023135"/>
    </source>
</evidence>
<dbReference type="GO" id="GO:0006614">
    <property type="term" value="P:SRP-dependent cotranslational protein targeting to membrane"/>
    <property type="evidence" value="ECO:0007669"/>
    <property type="project" value="InterPro"/>
</dbReference>
<dbReference type="InterPro" id="IPR013699">
    <property type="entry name" value="Signal_recog_part_SRP72_RNA-bd"/>
</dbReference>
<evidence type="ECO:0000256" key="1">
    <source>
        <dbReference type="ARBA" id="ARBA00004240"/>
    </source>
</evidence>
<evidence type="ECO:0000256" key="9">
    <source>
        <dbReference type="SAM" id="MobiDB-lite"/>
    </source>
</evidence>
<dbReference type="Proteomes" id="UP001054252">
    <property type="component" value="Unassembled WGS sequence"/>
</dbReference>
<proteinExistence type="inferred from homology"/>
<name>A0AAV5JQC9_9ROSI</name>
<dbReference type="FunFam" id="1.25.40.10:FF:000648">
    <property type="entry name" value="Signal recognition particle subunit SRP72"/>
    <property type="match status" value="1"/>
</dbReference>
<evidence type="ECO:0000259" key="10">
    <source>
        <dbReference type="Pfam" id="PF08492"/>
    </source>
</evidence>
<feature type="region of interest" description="Disordered" evidence="9">
    <location>
        <begin position="405"/>
        <end position="542"/>
    </location>
</feature>
<gene>
    <name evidence="11" type="ORF">SLEP1_g25515</name>
</gene>
<keyword evidence="12" id="KW-1185">Reference proteome</keyword>
<dbReference type="GO" id="GO:0008312">
    <property type="term" value="F:7S RNA binding"/>
    <property type="evidence" value="ECO:0007669"/>
    <property type="project" value="InterPro"/>
</dbReference>
<comment type="similarity">
    <text evidence="3">Belongs to the SRP72 family.</text>
</comment>
<comment type="caution">
    <text evidence="11">The sequence shown here is derived from an EMBL/GenBank/DDBJ whole genome shotgun (WGS) entry which is preliminary data.</text>
</comment>
<dbReference type="PANTHER" id="PTHR14094:SF9">
    <property type="entry name" value="SIGNAL RECOGNITION PARTICLE SUBUNIT SRP72"/>
    <property type="match status" value="1"/>
</dbReference>
<dbReference type="GO" id="GO:0005783">
    <property type="term" value="C:endoplasmic reticulum"/>
    <property type="evidence" value="ECO:0007669"/>
    <property type="project" value="UniProtKB-SubCell"/>
</dbReference>
<keyword evidence="6" id="KW-0256">Endoplasmic reticulum</keyword>
<keyword evidence="5" id="KW-0963">Cytoplasm</keyword>
<dbReference type="InterPro" id="IPR026270">
    <property type="entry name" value="SRP72"/>
</dbReference>
<keyword evidence="7" id="KW-0733">Signal recognition particle</keyword>